<evidence type="ECO:0000313" key="3">
    <source>
        <dbReference type="Proteomes" id="UP000177625"/>
    </source>
</evidence>
<sequence>MNSRNSTPDSTPPFSSSLTTMDAPCSAQKASSQTSISSPIARSMSHTPGPESSQQQAQLKKKKAPSFRRPQSVVTIFIGPEESKETFTIHKDINCHYSNFFAIAFGSTSMRVRRKL</sequence>
<evidence type="ECO:0000313" key="2">
    <source>
        <dbReference type="EMBL" id="CZT41999.1"/>
    </source>
</evidence>
<evidence type="ECO:0008006" key="4">
    <source>
        <dbReference type="Google" id="ProtNLM"/>
    </source>
</evidence>
<accession>A0A1E1LYS6</accession>
<dbReference type="EMBL" id="FJVC01000066">
    <property type="protein sequence ID" value="CZT41999.1"/>
    <property type="molecule type" value="Genomic_DNA"/>
</dbReference>
<name>A0A1E1LYS6_RHYSE</name>
<feature type="compositionally biased region" description="Polar residues" evidence="1">
    <location>
        <begin position="28"/>
        <end position="53"/>
    </location>
</feature>
<dbReference type="AlphaFoldDB" id="A0A1E1LYS6"/>
<organism evidence="2 3">
    <name type="scientific">Rhynchosporium secalis</name>
    <name type="common">Barley scald fungus</name>
    <dbReference type="NCBI Taxonomy" id="38038"/>
    <lineage>
        <taxon>Eukaryota</taxon>
        <taxon>Fungi</taxon>
        <taxon>Dikarya</taxon>
        <taxon>Ascomycota</taxon>
        <taxon>Pezizomycotina</taxon>
        <taxon>Leotiomycetes</taxon>
        <taxon>Helotiales</taxon>
        <taxon>Ploettnerulaceae</taxon>
        <taxon>Rhynchosporium</taxon>
    </lineage>
</organism>
<reference evidence="3" key="1">
    <citation type="submission" date="2016-03" db="EMBL/GenBank/DDBJ databases">
        <authorList>
            <person name="Guldener U."/>
        </authorList>
    </citation>
    <scope>NUCLEOTIDE SEQUENCE [LARGE SCALE GENOMIC DNA]</scope>
</reference>
<gene>
    <name evidence="2" type="ORF">RSE6_01825</name>
</gene>
<proteinExistence type="predicted"/>
<feature type="region of interest" description="Disordered" evidence="1">
    <location>
        <begin position="1"/>
        <end position="68"/>
    </location>
</feature>
<dbReference type="Proteomes" id="UP000177625">
    <property type="component" value="Unassembled WGS sequence"/>
</dbReference>
<evidence type="ECO:0000256" key="1">
    <source>
        <dbReference type="SAM" id="MobiDB-lite"/>
    </source>
</evidence>
<feature type="compositionally biased region" description="Low complexity" evidence="1">
    <location>
        <begin position="1"/>
        <end position="20"/>
    </location>
</feature>
<keyword evidence="3" id="KW-1185">Reference proteome</keyword>
<protein>
    <recommendedName>
        <fullName evidence="4">BTB domain-containing protein</fullName>
    </recommendedName>
</protein>